<evidence type="ECO:0000313" key="3">
    <source>
        <dbReference type="EMBL" id="CAD7572353.1"/>
    </source>
</evidence>
<gene>
    <name evidence="3" type="ORF">TCMB3V08_LOCUS5006</name>
</gene>
<comment type="similarity">
    <text evidence="1">Belongs to the round spermatid basic protein 1 family.</text>
</comment>
<feature type="compositionally biased region" description="Basic and acidic residues" evidence="2">
    <location>
        <begin position="408"/>
        <end position="419"/>
    </location>
</feature>
<accession>A0A7R9P7I0</accession>
<evidence type="ECO:0000256" key="1">
    <source>
        <dbReference type="ARBA" id="ARBA00010560"/>
    </source>
</evidence>
<protein>
    <submittedName>
        <fullName evidence="3">(California timema) hypothetical protein</fullName>
    </submittedName>
</protein>
<reference evidence="3" key="1">
    <citation type="submission" date="2020-11" db="EMBL/GenBank/DDBJ databases">
        <authorList>
            <person name="Tran Van P."/>
        </authorList>
    </citation>
    <scope>NUCLEOTIDE SEQUENCE</scope>
</reference>
<proteinExistence type="inferred from homology"/>
<dbReference type="InterPro" id="IPR026306">
    <property type="entry name" value="RSBN1/Dpy-2/CEP530"/>
</dbReference>
<dbReference type="EMBL" id="OE180980">
    <property type="protein sequence ID" value="CAD7572353.1"/>
    <property type="molecule type" value="Genomic_DNA"/>
</dbReference>
<dbReference type="GO" id="GO:0005634">
    <property type="term" value="C:nucleus"/>
    <property type="evidence" value="ECO:0007669"/>
    <property type="project" value="InterPro"/>
</dbReference>
<feature type="compositionally biased region" description="Basic and acidic residues" evidence="2">
    <location>
        <begin position="318"/>
        <end position="367"/>
    </location>
</feature>
<dbReference type="AlphaFoldDB" id="A0A7R9P7I0"/>
<dbReference type="PANTHER" id="PTHR13354:SF11">
    <property type="entry name" value="LYSINE-SPECIFIC DEMETHYLASE 9"/>
    <property type="match status" value="1"/>
</dbReference>
<dbReference type="PANTHER" id="PTHR13354">
    <property type="entry name" value="ROUND SPERMATID BASIC PROTEIN 1"/>
    <property type="match status" value="1"/>
</dbReference>
<organism evidence="3">
    <name type="scientific">Timema californicum</name>
    <name type="common">California timema</name>
    <name type="synonym">Walking stick</name>
    <dbReference type="NCBI Taxonomy" id="61474"/>
    <lineage>
        <taxon>Eukaryota</taxon>
        <taxon>Metazoa</taxon>
        <taxon>Ecdysozoa</taxon>
        <taxon>Arthropoda</taxon>
        <taxon>Hexapoda</taxon>
        <taxon>Insecta</taxon>
        <taxon>Pterygota</taxon>
        <taxon>Neoptera</taxon>
        <taxon>Polyneoptera</taxon>
        <taxon>Phasmatodea</taxon>
        <taxon>Timematodea</taxon>
        <taxon>Timematoidea</taxon>
        <taxon>Timematidae</taxon>
        <taxon>Timema</taxon>
    </lineage>
</organism>
<feature type="region of interest" description="Disordered" evidence="2">
    <location>
        <begin position="318"/>
        <end position="383"/>
    </location>
</feature>
<evidence type="ECO:0000256" key="2">
    <source>
        <dbReference type="SAM" id="MobiDB-lite"/>
    </source>
</evidence>
<feature type="region of interest" description="Disordered" evidence="2">
    <location>
        <begin position="399"/>
        <end position="419"/>
    </location>
</feature>
<name>A0A7R9P7I0_TIMCA</name>
<sequence length="677" mass="77249">MQGILKAIHGKQPIELNRITKDVVAFYAGDFPELVEKLQLDLHEPPISQRQNSVHHRIVVGMTSHEAHFGTYAIASKNCLQCTTNEVKARPGEVQRRWPRDMSNGACVQRSCWGEYFISNSILDASKVLVMVTLIGQDPHMILTDLCDPVLDTMDDRRVDILDLSETNAGSQNRRKGKEGERTVLECPHIFWAYSNLAPPDWPLVSPHFHWRARICACRLSLVFFSGAGQAGGCVQWLEDAKLNQLRRDGIRYARIQLCDNDIYFLPRNIIHQFRTVSAVTSIAWHVRLKQYYPSSLNLQNVRHSRVVTAQHHYKEKKNLERASCDAPKRDVKDENPRNEKHSKDKEIDEKLFKAENFKPRKDDKTDHKSKKRQLENSIESDKKRAKSVGKVFILTRPSDIQKPSTTKQEESVKKKETKDLSMENGFKVHKSTNVANISVKKIENFEIDKLSGERKNVKAASLNNEGYGEVEKEDKCKRKREKSSMPDINKIEKLNDCIELKQEQRQDPFKINDVLPIKDSAESCIIKKSCHSYVKKHPIVDKSNGFPLKDGDSHATGDTHSFSLPDSKTTMNLFSGQVMPALHIRDGDVSNLINSFPTSSFSKKERTTNVESNSVVPFSLKKETEQIKPNLQFKKDPLVKTNSSFKLQTSVSLLDEIMASMNMSATKERDDREDIV</sequence>